<evidence type="ECO:0000313" key="2">
    <source>
        <dbReference type="Proteomes" id="UP000249748"/>
    </source>
</evidence>
<name>A0ACD1I356_9EURO</name>
<gene>
    <name evidence="1" type="ORF">BO79DRAFT_274375</name>
</gene>
<proteinExistence type="predicted"/>
<protein>
    <submittedName>
        <fullName evidence="1">Polyketide synthase</fullName>
    </submittedName>
</protein>
<dbReference type="EMBL" id="KZ824570">
    <property type="protein sequence ID" value="RAK84933.1"/>
    <property type="molecule type" value="Genomic_DNA"/>
</dbReference>
<dbReference type="Proteomes" id="UP000249748">
    <property type="component" value="Unassembled WGS sequence"/>
</dbReference>
<organism evidence="1 2">
    <name type="scientific">Aspergillus costaricaensis CBS 115574</name>
    <dbReference type="NCBI Taxonomy" id="1448317"/>
    <lineage>
        <taxon>Eukaryota</taxon>
        <taxon>Fungi</taxon>
        <taxon>Dikarya</taxon>
        <taxon>Ascomycota</taxon>
        <taxon>Pezizomycotina</taxon>
        <taxon>Eurotiomycetes</taxon>
        <taxon>Eurotiomycetidae</taxon>
        <taxon>Eurotiales</taxon>
        <taxon>Aspergillaceae</taxon>
        <taxon>Aspergillus</taxon>
        <taxon>Aspergillus subgen. Circumdati</taxon>
    </lineage>
</organism>
<sequence>MTTTNRSLAPIAVVGMSCRLPGQIRTLDDFWTLISRGRDAWGPIPSDRMSSAAYYHPDPQRKGCFNPEGGYFLQEDVSLFDSPFFHITQQEAIGMDPQQRLLLECAYEALENAGFPQQAMSGSRMGVFTGLCSSDYRRGAFRNLDSVPIFDATGNQESIQAARISHFFNLRGPCMAIDTACSSSLYALHLAVQSIRSGDADSALVGGTKLRLQPDDMVSMSMMGLYNEQGKTFAFDDRAVSGFACGEGVGCLVLKPLDQALEDNDPIYSVIRSTGANHDGQTVGITTPNGEAQEQLMREVYARANISPNDTGFVEAHGTGTKVGDPIEVGAIHRVFGDGRTKRAPLYLGSVKSNFGHLEYASGIVSVMKASLMLHRGFILPNANFERANPAIPLDQWNIKVPTSLRPWPQGKKYISINNFSFGGSNCHVVLERPPRSRGQAPSSPHDAPRLFVLSGYDEEAAKRIARNLNFYLEQHPGVFERRLVCDIAYTLGERRSHFPWRVAVTASSTAELVETLNGPASVPQRVRLGAGSSPAIAFAYTGQGAQWPRMGMELTHTHPAFAATMEEAARALEDLGADFSLFEELKRDAAESRVSQPQISQVVCTAVQLALTDLLASWGLQPKMVVGHSSGEIGAAYAAGAISVSEAIALAYYRGRLAAQVRVRFPELNGCMMAVGESADEVRNIIKQLQLGEGITVACENSPRSTTASGDATAMDLLAKELQARQIFHRKLHVDVAYHSPHMQLIADDYISAIQQVAPSTKKESVQFYSSLLGEKVEQPGALGPSYWVDNLTHPVQFSTALGQLCAESRPDIIIEIGPHAALQGPIKQILQGIQNTHTQYFASLVRNEHATKAALRLAVNQTHQNQSVPAVLPSLTPYSWSQRSYWHESRIAINHRKPRFLRHDLLGRLEPSTREDEQPVWRNTVSLDSVPWLRGHRMQSMATFPMAGYISMAVEAASQRAQLKGLSLSQIAGYRLREFHASSAFTLEEHVEYETWLSLSSFTEGTRSYSSEWDEFRVASWAAGRGWSEHCRGLVGIRRQESSTTNPVSQRRPFHASLKRREEAKQVHHRPVSLESFYTDLKNRGAGYSDAFSLDSESGVTVGGAGVGASRYAWGKLTVPNTAQSMPSGHETTSLVSPAFLDLCFQLSFSTLGADSSTIPCLFMPTSVREINIAANFPSQPGETMEALVNGLPADASRPHPVDHTIDAWSPSASTEQPVLTIQGFRMTPINSDMLIDSSPYPWCYTVQWTPLPSLYATSGTPPDVSEINGHGETNGNGLVHANGSHNTSSGSRHVSSEDELSVIIITERSSSDPLIGSLMKAIEAFVGYRTTVTPLSRVQVSSQHRYICLAELDTPILQSLTPQSFDLVQRLLVTCSYCLWVTSGAYMAVDHPELNIIQGLLRSARSETGNTVASLDLDPSSRQDFPGRAHLILDAFKASTSTGQTVSNNEEEAPLSDYEFTEVGGRLMVPRLVEHAELNNTVFQETHPSLPYAQDFEQGTNRRLKIAVGTLGVLDSLYWTDDPAQPLGPNEIEIKVACTGANFKDVVIAMGQLASPYLGIECSGIVARVGDKVDSLKPGDRVCAISHGAYSTYARCPATSAAVIPDSMSFELAASIPVTYSTAQCGLVEMAKMEAGESILIHAAAGGVGQAAIQLAQLIGAEIYATVGSEEKKQLLIDRYCIPESRIFYSRDTEFGPCVREATGGRGVDVILNSLAGDFLRETWDCLAPFGRFIEIGKRDITSNTRLEMAKFEYNCTFSSLDLTLVADQRGKVLNRVLTSVMRMFAQGRLTSVYPVTTVGIAEVESVLRKLQSGKTTGKVVVDHRINGKVKATHPLPPTDLLASDATYIIVGGTGGIGQSITRRMVQRGARHIVLLSRSGVVTDAVQKVISEGQTMNASIHVRSCDVSEVSQIKALISELQEELPPVRGVIHAAMVLKDVFMEQMTFSDWEAVLRPKVAAAWNLHYALLQQPLDFFIMLSSVSGIIGNRGQAAYAAGNCFLDALARYRRQKGLSAVSLDLAAVGDVGVLSDDAERKAQVMKNLASGNAMQEAEVLALIEFAMQGQELPEQCITGVHWPSSSATPYYAADARFTHLVEAVKQEEGGADTTAHGGLTKSLSITQQVRCATSLQEALDVTALGLREKLGDILMLPREVVEAHAQTTPIATFGLDSLNAIELRNWIGKELKGHLQVLELLSAGSLGDLALLVLKKSSLEGAWKGEIPS</sequence>
<evidence type="ECO:0000313" key="1">
    <source>
        <dbReference type="EMBL" id="RAK84933.1"/>
    </source>
</evidence>
<keyword evidence="2" id="KW-1185">Reference proteome</keyword>
<reference evidence="1" key="1">
    <citation type="submission" date="2018-02" db="EMBL/GenBank/DDBJ databases">
        <title>The genomes of Aspergillus section Nigri reveals drivers in fungal speciation.</title>
        <authorList>
            <consortium name="DOE Joint Genome Institute"/>
            <person name="Vesth T.C."/>
            <person name="Nybo J."/>
            <person name="Theobald S."/>
            <person name="Brandl J."/>
            <person name="Frisvad J.C."/>
            <person name="Nielsen K.F."/>
            <person name="Lyhne E.K."/>
            <person name="Kogle M.E."/>
            <person name="Kuo A."/>
            <person name="Riley R."/>
            <person name="Clum A."/>
            <person name="Nolan M."/>
            <person name="Lipzen A."/>
            <person name="Salamov A."/>
            <person name="Henrissat B."/>
            <person name="Wiebenga A."/>
            <person name="De vries R.P."/>
            <person name="Grigoriev I.V."/>
            <person name="Mortensen U.H."/>
            <person name="Andersen M.R."/>
            <person name="Baker S.E."/>
        </authorList>
    </citation>
    <scope>NUCLEOTIDE SEQUENCE</scope>
    <source>
        <strain evidence="1">CBS 115574</strain>
    </source>
</reference>
<accession>A0ACD1I356</accession>